<accession>A0A4R2PKZ6</accession>
<keyword evidence="5 7" id="KW-0460">Magnesium</keyword>
<evidence type="ECO:0000256" key="1">
    <source>
        <dbReference type="ARBA" id="ARBA00022679"/>
    </source>
</evidence>
<dbReference type="InterPro" id="IPR043519">
    <property type="entry name" value="NT_sf"/>
</dbReference>
<dbReference type="GO" id="GO:0006808">
    <property type="term" value="P:regulation of nitrogen utilization"/>
    <property type="evidence" value="ECO:0007669"/>
    <property type="project" value="UniProtKB-UniRule"/>
</dbReference>
<dbReference type="CDD" id="cd04900">
    <property type="entry name" value="ACT_UUR-like_1"/>
    <property type="match status" value="1"/>
</dbReference>
<dbReference type="SUPFAM" id="SSF81301">
    <property type="entry name" value="Nucleotidyltransferase"/>
    <property type="match status" value="1"/>
</dbReference>
<dbReference type="CDD" id="cd05401">
    <property type="entry name" value="NT_GlnE_GlnD_like"/>
    <property type="match status" value="1"/>
</dbReference>
<dbReference type="Pfam" id="PF08335">
    <property type="entry name" value="GlnD_UR_UTase"/>
    <property type="match status" value="1"/>
</dbReference>
<dbReference type="PANTHER" id="PTHR47320">
    <property type="entry name" value="BIFUNCTIONAL URIDYLYLTRANSFERASE/URIDYLYL-REMOVING ENZYME"/>
    <property type="match status" value="1"/>
</dbReference>
<dbReference type="Gene3D" id="3.30.70.260">
    <property type="match status" value="1"/>
</dbReference>
<evidence type="ECO:0000256" key="3">
    <source>
        <dbReference type="ARBA" id="ARBA00022737"/>
    </source>
</evidence>
<reference evidence="11 12" key="1">
    <citation type="submission" date="2019-03" db="EMBL/GenBank/DDBJ databases">
        <title>Genomic Encyclopedia of Type Strains, Phase IV (KMG-IV): sequencing the most valuable type-strain genomes for metagenomic binning, comparative biology and taxonomic classification.</title>
        <authorList>
            <person name="Goeker M."/>
        </authorList>
    </citation>
    <scope>NUCLEOTIDE SEQUENCE [LARGE SCALE GENOMIC DNA]</scope>
    <source>
        <strain evidence="11 12">DSM 2132</strain>
    </source>
</reference>
<dbReference type="EMBL" id="SLXO01000003">
    <property type="protein sequence ID" value="TCP36263.1"/>
    <property type="molecule type" value="Genomic_DNA"/>
</dbReference>
<comment type="caution">
    <text evidence="7">Lacks conserved residue(s) required for the propagation of feature annotation.</text>
</comment>
<dbReference type="InParanoid" id="A0A4R2PKZ6"/>
<dbReference type="GO" id="GO:0008773">
    <property type="term" value="F:[protein-PII] uridylyltransferase activity"/>
    <property type="evidence" value="ECO:0007669"/>
    <property type="project" value="UniProtKB-UniRule"/>
</dbReference>
<evidence type="ECO:0000256" key="6">
    <source>
        <dbReference type="ARBA" id="ARBA00023268"/>
    </source>
</evidence>
<keyword evidence="2 7" id="KW-0548">Nucleotidyltransferase</keyword>
<dbReference type="PANTHER" id="PTHR47320:SF1">
    <property type="entry name" value="BIFUNCTIONAL URIDYLYLTRANSFERASE_URIDYLYL-REMOVING ENZYME"/>
    <property type="match status" value="1"/>
</dbReference>
<dbReference type="PIRSF" id="PIRSF006288">
    <property type="entry name" value="PII_uridyltransf"/>
    <property type="match status" value="1"/>
</dbReference>
<dbReference type="InterPro" id="IPR002912">
    <property type="entry name" value="ACT_dom"/>
</dbReference>
<dbReference type="Pfam" id="PF01842">
    <property type="entry name" value="ACT"/>
    <property type="match status" value="1"/>
</dbReference>
<comment type="cofactor">
    <cofactor evidence="7">
        <name>Mg(2+)</name>
        <dbReference type="ChEBI" id="CHEBI:18420"/>
    </cofactor>
</comment>
<name>A0A4R2PKZ6_RHOSA</name>
<dbReference type="PROSITE" id="PS51671">
    <property type="entry name" value="ACT"/>
    <property type="match status" value="2"/>
</dbReference>
<dbReference type="InterPro" id="IPR045865">
    <property type="entry name" value="ACT-like_dom_sf"/>
</dbReference>
<dbReference type="GO" id="GO:0008081">
    <property type="term" value="F:phosphoric diester hydrolase activity"/>
    <property type="evidence" value="ECO:0007669"/>
    <property type="project" value="UniProtKB-UniRule"/>
</dbReference>
<evidence type="ECO:0000256" key="7">
    <source>
        <dbReference type="HAMAP-Rule" id="MF_00277"/>
    </source>
</evidence>
<evidence type="ECO:0000256" key="4">
    <source>
        <dbReference type="ARBA" id="ARBA00022801"/>
    </source>
</evidence>
<comment type="domain">
    <text evidence="7">Has four distinct domains: an N-terminal nucleotidyltransferase (NT) domain responsible for UTase activity, a central HD domain that encodes UR activity, and two C-terminal ACT domains that seem to have a role in glutamine sensing.</text>
</comment>
<comment type="function">
    <text evidence="7">Modifies, by uridylylation and deuridylylation, the PII regulatory proteins (GlnB and homologs), in response to the nitrogen status of the cell that GlnD senses through the glutamine level. Under low glutamine levels, catalyzes the conversion of the PII proteins and UTP to PII-UMP and PPi, while under higher glutamine levels, GlnD hydrolyzes PII-UMP to PII and UMP (deuridylylation). Thus, controls uridylylation state and activity of the PII proteins, and plays an important role in the regulation of nitrogen metabolism.</text>
</comment>
<feature type="region of interest" description="Disordered" evidence="8">
    <location>
        <begin position="908"/>
        <end position="953"/>
    </location>
</feature>
<evidence type="ECO:0000256" key="8">
    <source>
        <dbReference type="SAM" id="MobiDB-lite"/>
    </source>
</evidence>
<dbReference type="Pfam" id="PF24931">
    <property type="entry name" value="ACT_ACR9_3rd"/>
    <property type="match status" value="1"/>
</dbReference>
<comment type="caution">
    <text evidence="11">The sequence shown here is derived from an EMBL/GenBank/DDBJ whole genome shotgun (WGS) entry which is preliminary data.</text>
</comment>
<feature type="region of interest" description="Uridylyltransferase" evidence="7">
    <location>
        <begin position="1"/>
        <end position="369"/>
    </location>
</feature>
<keyword evidence="12" id="KW-1185">Reference proteome</keyword>
<dbReference type="CDD" id="cd04899">
    <property type="entry name" value="ACT_ACR-UUR-like_2"/>
    <property type="match status" value="1"/>
</dbReference>
<dbReference type="SMART" id="SM00471">
    <property type="entry name" value="HDc"/>
    <property type="match status" value="1"/>
</dbReference>
<dbReference type="RefSeq" id="WP_132707820.1">
    <property type="nucleotide sequence ID" value="NZ_JACIGF010000003.1"/>
</dbReference>
<dbReference type="SUPFAM" id="SSF81891">
    <property type="entry name" value="Poly A polymerase C-terminal region-like"/>
    <property type="match status" value="1"/>
</dbReference>
<organism evidence="11 12">
    <name type="scientific">Rhodothalassium salexigens DSM 2132</name>
    <dbReference type="NCBI Taxonomy" id="1188247"/>
    <lineage>
        <taxon>Bacteria</taxon>
        <taxon>Pseudomonadati</taxon>
        <taxon>Pseudomonadota</taxon>
        <taxon>Alphaproteobacteria</taxon>
        <taxon>Rhodothalassiales</taxon>
        <taxon>Rhodothalassiaceae</taxon>
        <taxon>Rhodothalassium</taxon>
    </lineage>
</organism>
<dbReference type="SUPFAM" id="SSF81593">
    <property type="entry name" value="Nucleotidyltransferase substrate binding subunit/domain"/>
    <property type="match status" value="1"/>
</dbReference>
<dbReference type="PROSITE" id="PS51831">
    <property type="entry name" value="HD"/>
    <property type="match status" value="1"/>
</dbReference>
<dbReference type="InterPro" id="IPR013546">
    <property type="entry name" value="PII_UdlTrfase/GS_AdlTrfase"/>
</dbReference>
<dbReference type="InterPro" id="IPR003607">
    <property type="entry name" value="HD/PDEase_dom"/>
</dbReference>
<comment type="catalytic activity">
    <reaction evidence="7">
        <text>[protein-PII]-L-tyrosine + UTP = [protein-PII]-uridylyl-L-tyrosine + diphosphate</text>
        <dbReference type="Rhea" id="RHEA:13673"/>
        <dbReference type="Rhea" id="RHEA-COMP:12147"/>
        <dbReference type="Rhea" id="RHEA-COMP:12148"/>
        <dbReference type="ChEBI" id="CHEBI:33019"/>
        <dbReference type="ChEBI" id="CHEBI:46398"/>
        <dbReference type="ChEBI" id="CHEBI:46858"/>
        <dbReference type="ChEBI" id="CHEBI:90602"/>
        <dbReference type="EC" id="2.7.7.59"/>
    </reaction>
</comment>
<feature type="domain" description="ACT" evidence="9">
    <location>
        <begin position="724"/>
        <end position="801"/>
    </location>
</feature>
<keyword evidence="1 7" id="KW-0808">Transferase</keyword>
<dbReference type="NCBIfam" id="TIGR01693">
    <property type="entry name" value="UTase_glnD"/>
    <property type="match status" value="1"/>
</dbReference>
<dbReference type="InterPro" id="IPR010043">
    <property type="entry name" value="UTase/UR"/>
</dbReference>
<dbReference type="CDD" id="cd00077">
    <property type="entry name" value="HDc"/>
    <property type="match status" value="1"/>
</dbReference>
<dbReference type="AlphaFoldDB" id="A0A4R2PKZ6"/>
<dbReference type="NCBIfam" id="NF003467">
    <property type="entry name" value="PRK05092.1"/>
    <property type="match status" value="1"/>
</dbReference>
<evidence type="ECO:0000313" key="12">
    <source>
        <dbReference type="Proteomes" id="UP000295399"/>
    </source>
</evidence>
<dbReference type="FunCoup" id="A0A4R2PKZ6">
    <property type="interactions" value="223"/>
</dbReference>
<keyword evidence="3" id="KW-0677">Repeat</keyword>
<dbReference type="EC" id="3.1.4.-" evidence="7"/>
<dbReference type="Gene3D" id="3.30.460.10">
    <property type="entry name" value="Beta Polymerase, domain 2"/>
    <property type="match status" value="1"/>
</dbReference>
<dbReference type="InterPro" id="IPR006674">
    <property type="entry name" value="HD_domain"/>
</dbReference>
<evidence type="ECO:0000259" key="9">
    <source>
        <dbReference type="PROSITE" id="PS51671"/>
    </source>
</evidence>
<proteinExistence type="inferred from homology"/>
<evidence type="ECO:0000256" key="2">
    <source>
        <dbReference type="ARBA" id="ARBA00022695"/>
    </source>
</evidence>
<protein>
    <recommendedName>
        <fullName evidence="7">Bifunctional uridylyltransferase/uridylyl-removing enzyme</fullName>
        <shortName evidence="7">UTase/UR</shortName>
    </recommendedName>
    <alternativeName>
        <fullName evidence="7">Bifunctional [protein-PII] modification enzyme</fullName>
    </alternativeName>
    <alternativeName>
        <fullName evidence="7">Bifunctional nitrogen sensor protein</fullName>
    </alternativeName>
    <domain>
        <recommendedName>
            <fullName evidence="7">[Protein-PII] uridylyltransferase</fullName>
            <shortName evidence="7">PII uridylyltransferase</shortName>
            <shortName evidence="7">UTase</shortName>
            <ecNumber evidence="7">2.7.7.59</ecNumber>
        </recommendedName>
    </domain>
    <domain>
        <recommendedName>
            <fullName evidence="7">[Protein-PII]-UMP uridylyl-removing enzyme</fullName>
            <shortName evidence="7">UR</shortName>
            <ecNumber evidence="7">3.1.4.-</ecNumber>
        </recommendedName>
    </domain>
</protein>
<gene>
    <name evidence="7" type="primary">glnD</name>
    <name evidence="11" type="ORF">EV659_103150</name>
</gene>
<comment type="similarity">
    <text evidence="7">Belongs to the GlnD family.</text>
</comment>
<dbReference type="Pfam" id="PF01966">
    <property type="entry name" value="HD"/>
    <property type="match status" value="1"/>
</dbReference>
<feature type="domain" description="HD" evidence="10">
    <location>
        <begin position="484"/>
        <end position="600"/>
    </location>
</feature>
<dbReference type="OrthoDB" id="9758038at2"/>
<dbReference type="SUPFAM" id="SSF55021">
    <property type="entry name" value="ACT-like"/>
    <property type="match status" value="2"/>
</dbReference>
<evidence type="ECO:0000259" key="10">
    <source>
        <dbReference type="PROSITE" id="PS51831"/>
    </source>
</evidence>
<keyword evidence="4 7" id="KW-0378">Hydrolase</keyword>
<comment type="catalytic activity">
    <reaction evidence="7">
        <text>[protein-PII]-uridylyl-L-tyrosine + H2O = [protein-PII]-L-tyrosine + UMP + H(+)</text>
        <dbReference type="Rhea" id="RHEA:48600"/>
        <dbReference type="Rhea" id="RHEA-COMP:12147"/>
        <dbReference type="Rhea" id="RHEA-COMP:12148"/>
        <dbReference type="ChEBI" id="CHEBI:15377"/>
        <dbReference type="ChEBI" id="CHEBI:15378"/>
        <dbReference type="ChEBI" id="CHEBI:46858"/>
        <dbReference type="ChEBI" id="CHEBI:57865"/>
        <dbReference type="ChEBI" id="CHEBI:90602"/>
    </reaction>
</comment>
<evidence type="ECO:0000313" key="11">
    <source>
        <dbReference type="EMBL" id="TCP36263.1"/>
    </source>
</evidence>
<sequence length="953" mass="106437">MTRALKKTDVIDPREVRAVLADIPDQGASGPERAEVTGVLAAALDRGHDLIRRDFEALRLNGRQAAALRCHLIDQLIVLMFEVVTGRLFPRPNPTEAERVAVVATGGYGRGELCPHSDVDVLFLFPYKRTSWGEQVAETMLYTLWDMRLKVGHAARTPGDCVRLAREDLSIRTALLEARFLIGDRLLFDAMTQAYEADVITGTGADFVEAKLAERDQRHQRFNDSRYVVEPNLKEGKGGLRDLHTLYWIVKYLYRVERPRDMVTERILSQGELRRFIDAERFLMTVRTALHYLTGKPEERLTFDVQRALADQLGYRDRAGLSGVERFMKHYFLVAKQVGDLTRVVCAVLEARAEKRPLFSLARLAPRRSISGFRVDNDRLTFRPGEDLADEPVRIVKIFTVAHRTGLDIHPEALRLIRRNLRLVNTLRNDPEANALFLEILTSPDHPEVNLTRLNEAGVFGRFVPDFGRVVAMMQYDMYHHYTVDAHTIHAIELLARIDRGELAEDHPLASDLIHKIASRRALYVAVLCHDIAKGRGGDHSVLGEGVVRRLGPRLGLTTAEVDLAAWLVRWHLLMSHTAFKRDISDRKTAEDFARTVSSPERLKTLLILTVVDIRAVGPGTWNGWKAQLLRDLFHAAEEILVAGHAARGRAQRVADQKAAQAERLPDWSPAAIDRLQARFTDPYWIAEDPDTLARNARLVAETEAQDRRHGIAIEVDPGQDAAKLSVFAADRPGLFARLAGAIAGAGASVADARIHTSSDGWALDNFVVQTEDGAALDEPARLARLNKALDATLKGRFKAREQIHKRQKPPGRRRGAFEVEPAVYIDNNVSNRATVIEVNARDRLGLLFDLAETLYKLRLKVYSAQVTTFGERAVDTFYVQERDDRKCLHPRRLKNIEARLLAAARGEIDSPAPGVSGPESNPGTGSDKGSETGAKTAPHLAQADTDRSAAAE</sequence>
<comment type="activity regulation">
    <text evidence="7">Uridylyltransferase (UTase) activity is inhibited by glutamine, while glutamine activates uridylyl-removing (UR) activity.</text>
</comment>
<dbReference type="Gene3D" id="1.10.3090.10">
    <property type="entry name" value="cca-adding enzyme, domain 2"/>
    <property type="match status" value="1"/>
</dbReference>
<keyword evidence="6 7" id="KW-0511">Multifunctional enzyme</keyword>
<feature type="domain" description="ACT" evidence="9">
    <location>
        <begin position="836"/>
        <end position="918"/>
    </location>
</feature>
<dbReference type="EC" id="2.7.7.59" evidence="7"/>
<dbReference type="Proteomes" id="UP000295399">
    <property type="component" value="Unassembled WGS sequence"/>
</dbReference>
<dbReference type="HAMAP" id="MF_00277">
    <property type="entry name" value="PII_uridylyl_transf"/>
    <property type="match status" value="1"/>
</dbReference>
<evidence type="ECO:0000256" key="5">
    <source>
        <dbReference type="ARBA" id="ARBA00022842"/>
    </source>
</evidence>